<organism evidence="2">
    <name type="scientific">Zea mays</name>
    <name type="common">Maize</name>
    <dbReference type="NCBI Taxonomy" id="4577"/>
    <lineage>
        <taxon>Eukaryota</taxon>
        <taxon>Viridiplantae</taxon>
        <taxon>Streptophyta</taxon>
        <taxon>Embryophyta</taxon>
        <taxon>Tracheophyta</taxon>
        <taxon>Spermatophyta</taxon>
        <taxon>Magnoliopsida</taxon>
        <taxon>Liliopsida</taxon>
        <taxon>Poales</taxon>
        <taxon>Poaceae</taxon>
        <taxon>PACMAD clade</taxon>
        <taxon>Panicoideae</taxon>
        <taxon>Andropogonodae</taxon>
        <taxon>Andropogoneae</taxon>
        <taxon>Tripsacinae</taxon>
        <taxon>Zea</taxon>
    </lineage>
</organism>
<sequence length="92" mass="10274">MHGLSFLSFQAGVQSIMKHHQRLGFKDANACCGRAGSCNGKAGCTPNATLRDNRHEYLFWDLLHPTHAAAIYNGSIHFAAPINFRQLVEDRY</sequence>
<dbReference type="PaxDb" id="4577-GRMZM2G113238_P01"/>
<evidence type="ECO:0000313" key="2">
    <source>
        <dbReference type="EMBL" id="AQK73411.1"/>
    </source>
</evidence>
<proteinExistence type="predicted"/>
<dbReference type="InParanoid" id="A0A1D6HFJ8"/>
<keyword evidence="1" id="KW-0378">Hydrolase</keyword>
<dbReference type="ExpressionAtlas" id="A0A1D6HFJ8">
    <property type="expression patterns" value="baseline and differential"/>
</dbReference>
<evidence type="ECO:0000256" key="1">
    <source>
        <dbReference type="ARBA" id="ARBA00022801"/>
    </source>
</evidence>
<evidence type="ECO:0008006" key="3">
    <source>
        <dbReference type="Google" id="ProtNLM"/>
    </source>
</evidence>
<name>A0A1D6HFJ8_MAIZE</name>
<gene>
    <name evidence="2" type="ORF">ZEAMMB73_Zm00001d017546</name>
</gene>
<dbReference type="InterPro" id="IPR051058">
    <property type="entry name" value="GDSL_Est/Lipase"/>
</dbReference>
<dbReference type="PANTHER" id="PTHR45648">
    <property type="entry name" value="GDSL LIPASE/ACYLHYDROLASE FAMILY PROTEIN (AFU_ORTHOLOGUE AFUA_4G14700)"/>
    <property type="match status" value="1"/>
</dbReference>
<dbReference type="InterPro" id="IPR036514">
    <property type="entry name" value="SGNH_hydro_sf"/>
</dbReference>
<protein>
    <recommendedName>
        <fullName evidence="3">GDSL esterase/lipase</fullName>
    </recommendedName>
</protein>
<dbReference type="STRING" id="4577.A0A1D6HFJ8"/>
<dbReference type="Gene3D" id="3.40.50.1110">
    <property type="entry name" value="SGNH hydrolase"/>
    <property type="match status" value="1"/>
</dbReference>
<dbReference type="PANTHER" id="PTHR45648:SF180">
    <property type="entry name" value="OS04G0561800 PROTEIN"/>
    <property type="match status" value="1"/>
</dbReference>
<dbReference type="AlphaFoldDB" id="A0A1D6HFJ8"/>
<dbReference type="eggNOG" id="KOG0017">
    <property type="taxonomic scope" value="Eukaryota"/>
</dbReference>
<dbReference type="GO" id="GO:0016787">
    <property type="term" value="F:hydrolase activity"/>
    <property type="evidence" value="ECO:0007669"/>
    <property type="project" value="UniProtKB-KW"/>
</dbReference>
<reference evidence="2" key="1">
    <citation type="submission" date="2015-12" db="EMBL/GenBank/DDBJ databases">
        <title>Update maize B73 reference genome by single molecule sequencing technologies.</title>
        <authorList>
            <consortium name="Maize Genome Sequencing Project"/>
            <person name="Ware D."/>
        </authorList>
    </citation>
    <scope>NUCLEOTIDE SEQUENCE</scope>
    <source>
        <tissue evidence="2">Seedling</tissue>
    </source>
</reference>
<dbReference type="EMBL" id="CM000781">
    <property type="protein sequence ID" value="AQK73411.1"/>
    <property type="molecule type" value="Genomic_DNA"/>
</dbReference>
<accession>A0A1D6HFJ8</accession>